<proteinExistence type="predicted"/>
<keyword evidence="1" id="KW-0547">Nucleotide-binding</keyword>
<dbReference type="PROSITE" id="PS50112">
    <property type="entry name" value="PAS"/>
    <property type="match status" value="1"/>
</dbReference>
<reference evidence="8 9" key="1">
    <citation type="submission" date="2022-01" db="EMBL/GenBank/DDBJ databases">
        <title>Desulfofustis limnae sp. nov., a novel mesophilic sulfate-reducing bacterium isolated from marsh soil.</title>
        <authorList>
            <person name="Watanabe M."/>
            <person name="Takahashi A."/>
            <person name="Kojima H."/>
            <person name="Fukui M."/>
        </authorList>
    </citation>
    <scope>NUCLEOTIDE SEQUENCE [LARGE SCALE GENOMIC DNA]</scope>
    <source>
        <strain evidence="8 9">PPLL</strain>
    </source>
</reference>
<gene>
    <name evidence="8" type="ORF">DPPLL_26390</name>
</gene>
<accession>A0ABM7WBG5</accession>
<dbReference type="InterPro" id="IPR002197">
    <property type="entry name" value="HTH_Fis"/>
</dbReference>
<dbReference type="PROSITE" id="PS00675">
    <property type="entry name" value="SIGMA54_INTERACT_1"/>
    <property type="match status" value="1"/>
</dbReference>
<evidence type="ECO:0000256" key="3">
    <source>
        <dbReference type="ARBA" id="ARBA00023015"/>
    </source>
</evidence>
<dbReference type="CDD" id="cd00009">
    <property type="entry name" value="AAA"/>
    <property type="match status" value="1"/>
</dbReference>
<evidence type="ECO:0000259" key="5">
    <source>
        <dbReference type="PROSITE" id="PS50045"/>
    </source>
</evidence>
<dbReference type="Gene3D" id="3.30.450.20">
    <property type="entry name" value="PAS domain"/>
    <property type="match status" value="1"/>
</dbReference>
<name>A0ABM7WBG5_9BACT</name>
<keyword evidence="4" id="KW-0804">Transcription</keyword>
<dbReference type="Pfam" id="PF25601">
    <property type="entry name" value="AAA_lid_14"/>
    <property type="match status" value="1"/>
</dbReference>
<dbReference type="SMART" id="SM00091">
    <property type="entry name" value="PAS"/>
    <property type="match status" value="1"/>
</dbReference>
<evidence type="ECO:0000256" key="4">
    <source>
        <dbReference type="ARBA" id="ARBA00023163"/>
    </source>
</evidence>
<evidence type="ECO:0000259" key="7">
    <source>
        <dbReference type="PROSITE" id="PS50113"/>
    </source>
</evidence>
<dbReference type="PROSITE" id="PS50045">
    <property type="entry name" value="SIGMA54_INTERACT_4"/>
    <property type="match status" value="1"/>
</dbReference>
<feature type="domain" description="PAC" evidence="7">
    <location>
        <begin position="82"/>
        <end position="134"/>
    </location>
</feature>
<dbReference type="InterPro" id="IPR009057">
    <property type="entry name" value="Homeodomain-like_sf"/>
</dbReference>
<dbReference type="InterPro" id="IPR002078">
    <property type="entry name" value="Sigma_54_int"/>
</dbReference>
<dbReference type="RefSeq" id="WP_284151653.1">
    <property type="nucleotide sequence ID" value="NZ_AP025516.1"/>
</dbReference>
<evidence type="ECO:0000313" key="8">
    <source>
        <dbReference type="EMBL" id="BDD88274.1"/>
    </source>
</evidence>
<protein>
    <recommendedName>
        <fullName evidence="10">PAS domain S-box protein</fullName>
    </recommendedName>
</protein>
<evidence type="ECO:0000256" key="2">
    <source>
        <dbReference type="ARBA" id="ARBA00022840"/>
    </source>
</evidence>
<dbReference type="Gene3D" id="3.40.50.300">
    <property type="entry name" value="P-loop containing nucleotide triphosphate hydrolases"/>
    <property type="match status" value="1"/>
</dbReference>
<dbReference type="Pfam" id="PF00158">
    <property type="entry name" value="Sigma54_activat"/>
    <property type="match status" value="1"/>
</dbReference>
<dbReference type="SMART" id="SM00382">
    <property type="entry name" value="AAA"/>
    <property type="match status" value="1"/>
</dbReference>
<evidence type="ECO:0000313" key="9">
    <source>
        <dbReference type="Proteomes" id="UP000830055"/>
    </source>
</evidence>
<evidence type="ECO:0008006" key="10">
    <source>
        <dbReference type="Google" id="ProtNLM"/>
    </source>
</evidence>
<keyword evidence="9" id="KW-1185">Reference proteome</keyword>
<feature type="domain" description="Sigma-54 factor interaction" evidence="5">
    <location>
        <begin position="148"/>
        <end position="377"/>
    </location>
</feature>
<dbReference type="Gene3D" id="1.10.8.60">
    <property type="match status" value="1"/>
</dbReference>
<dbReference type="InterPro" id="IPR035965">
    <property type="entry name" value="PAS-like_dom_sf"/>
</dbReference>
<dbReference type="NCBIfam" id="TIGR00229">
    <property type="entry name" value="sensory_box"/>
    <property type="match status" value="1"/>
</dbReference>
<dbReference type="PANTHER" id="PTHR32071">
    <property type="entry name" value="TRANSCRIPTIONAL REGULATORY PROTEIN"/>
    <property type="match status" value="1"/>
</dbReference>
<dbReference type="CDD" id="cd00130">
    <property type="entry name" value="PAS"/>
    <property type="match status" value="1"/>
</dbReference>
<evidence type="ECO:0000259" key="6">
    <source>
        <dbReference type="PROSITE" id="PS50112"/>
    </source>
</evidence>
<dbReference type="PRINTS" id="PR01590">
    <property type="entry name" value="HTHFIS"/>
</dbReference>
<dbReference type="InterPro" id="IPR058031">
    <property type="entry name" value="AAA_lid_NorR"/>
</dbReference>
<dbReference type="InterPro" id="IPR000700">
    <property type="entry name" value="PAS-assoc_C"/>
</dbReference>
<dbReference type="Gene3D" id="1.10.10.60">
    <property type="entry name" value="Homeodomain-like"/>
    <property type="match status" value="1"/>
</dbReference>
<dbReference type="Pfam" id="PF02954">
    <property type="entry name" value="HTH_8"/>
    <property type="match status" value="1"/>
</dbReference>
<dbReference type="SUPFAM" id="SSF46689">
    <property type="entry name" value="Homeodomain-like"/>
    <property type="match status" value="1"/>
</dbReference>
<dbReference type="EMBL" id="AP025516">
    <property type="protein sequence ID" value="BDD88274.1"/>
    <property type="molecule type" value="Genomic_DNA"/>
</dbReference>
<dbReference type="InterPro" id="IPR003593">
    <property type="entry name" value="AAA+_ATPase"/>
</dbReference>
<dbReference type="Proteomes" id="UP000830055">
    <property type="component" value="Chromosome"/>
</dbReference>
<dbReference type="InterPro" id="IPR001610">
    <property type="entry name" value="PAC"/>
</dbReference>
<dbReference type="SUPFAM" id="SSF55785">
    <property type="entry name" value="PYP-like sensor domain (PAS domain)"/>
    <property type="match status" value="1"/>
</dbReference>
<feature type="domain" description="PAS" evidence="6">
    <location>
        <begin position="6"/>
        <end position="57"/>
    </location>
</feature>
<organism evidence="8 9">
    <name type="scientific">Desulfofustis limnaeus</name>
    <dbReference type="NCBI Taxonomy" id="2740163"/>
    <lineage>
        <taxon>Bacteria</taxon>
        <taxon>Pseudomonadati</taxon>
        <taxon>Thermodesulfobacteriota</taxon>
        <taxon>Desulfobulbia</taxon>
        <taxon>Desulfobulbales</taxon>
        <taxon>Desulfocapsaceae</taxon>
        <taxon>Desulfofustis</taxon>
    </lineage>
</organism>
<dbReference type="SUPFAM" id="SSF52540">
    <property type="entry name" value="P-loop containing nucleoside triphosphate hydrolases"/>
    <property type="match status" value="1"/>
</dbReference>
<dbReference type="InterPro" id="IPR000014">
    <property type="entry name" value="PAS"/>
</dbReference>
<evidence type="ECO:0000256" key="1">
    <source>
        <dbReference type="ARBA" id="ARBA00022741"/>
    </source>
</evidence>
<dbReference type="SMART" id="SM00086">
    <property type="entry name" value="PAC"/>
    <property type="match status" value="1"/>
</dbReference>
<dbReference type="PROSITE" id="PS50113">
    <property type="entry name" value="PAC"/>
    <property type="match status" value="1"/>
</dbReference>
<dbReference type="InterPro" id="IPR025662">
    <property type="entry name" value="Sigma_54_int_dom_ATP-bd_1"/>
</dbReference>
<dbReference type="Pfam" id="PF13426">
    <property type="entry name" value="PAS_9"/>
    <property type="match status" value="1"/>
</dbReference>
<keyword evidence="2" id="KW-0067">ATP-binding</keyword>
<sequence length="458" mass="51779">MIGRELEGFWKTVVNTIRDGIMIVNTGGAIVSVNRAFEEITGYNREELIGNSCRILDCDSCREEEENGSTRSICPEQNGEALQRQCRIRRKDGALIHALKNTALLRDGDNNPIGTVATITDLSEIIEKEHQLEAFRQQLSNENQFHGIVGSSAPMRRVYDMIENAAASDAPVIIYGESGTGKELVSRAIHEIGNRRDKPFIKVNCASLTESLLESELFGHVRGAYTGAYKDRVGRFEKADQGDLFLDEIGDLPLPTQIKLLRVLEEKTIERVGSSTPIPTDVRIISATNQDLNKLVEQGRFRQDFYFRINVIPIFLPPLRERVEDIPLLAESFVTKLRLKSGKDIAGIRQDAMELLLRYQWPGNIRELRGALEYAFVTCHSSLIQAGHLPETITRQRQVEPPAKRTPFNLQEIERQELLEALEMSNGNQSEAARRLGVSRVTVWNRMKRFNIQINRSP</sequence>
<keyword evidence="3" id="KW-0805">Transcription regulation</keyword>
<dbReference type="InterPro" id="IPR027417">
    <property type="entry name" value="P-loop_NTPase"/>
</dbReference>